<proteinExistence type="predicted"/>
<gene>
    <name evidence="1" type="ORF">NG665_00950</name>
</gene>
<evidence type="ECO:0000313" key="2">
    <source>
        <dbReference type="Proteomes" id="UP001056109"/>
    </source>
</evidence>
<organism evidence="1 2">
    <name type="scientific">Arcanobacterium pinnipediorum</name>
    <dbReference type="NCBI Taxonomy" id="1503041"/>
    <lineage>
        <taxon>Bacteria</taxon>
        <taxon>Bacillati</taxon>
        <taxon>Actinomycetota</taxon>
        <taxon>Actinomycetes</taxon>
        <taxon>Actinomycetales</taxon>
        <taxon>Actinomycetaceae</taxon>
        <taxon>Arcanobacterium</taxon>
    </lineage>
</organism>
<name>A0ABY5AHD1_9ACTO</name>
<evidence type="ECO:0000313" key="1">
    <source>
        <dbReference type="EMBL" id="USR79594.1"/>
    </source>
</evidence>
<dbReference type="RefSeq" id="WP_252673461.1">
    <property type="nucleotide sequence ID" value="NZ_CP099547.1"/>
</dbReference>
<reference evidence="1" key="1">
    <citation type="submission" date="2022-06" db="EMBL/GenBank/DDBJ databases">
        <title>Complete Genome Sequence of Arcanobacterium pinnipediorum strain DSM 28752 isolated from a harbour seal.</title>
        <authorList>
            <person name="Borowiak M."/>
            <person name="Kreitlow A."/>
            <person name="Alssahen M."/>
            <person name="Malorny B."/>
            <person name="Laemmler C."/>
            <person name="Prenger-Berninghoff E."/>
            <person name="Siebert U."/>
            <person name="Ploetz M."/>
            <person name="Abdulmawjood A."/>
        </authorList>
    </citation>
    <scope>NUCLEOTIDE SEQUENCE</scope>
    <source>
        <strain evidence="1">DSM 28752</strain>
    </source>
</reference>
<protein>
    <submittedName>
        <fullName evidence="1">Uncharacterized protein</fullName>
    </submittedName>
</protein>
<sequence length="197" mass="22351">MNTPFRRPAQLRPEQLELIDGDVNIEARLELAHATAQALVPLDDGVDEQTQLRIRAVIAEQGIDLIAESWVDTPETSLPGVLWRGYLLREWIRRFPDEVTLRIEALRSAGIDGAGVLSPREVKALWDEVFAGDFAGDFLDVVRQSARLTHHLSRVEPVWIDDDEHPLATDVTRRSTAMERTAQEFYDAGEKIMRQSR</sequence>
<dbReference type="Proteomes" id="UP001056109">
    <property type="component" value="Chromosome"/>
</dbReference>
<keyword evidence="2" id="KW-1185">Reference proteome</keyword>
<dbReference type="EMBL" id="CP099547">
    <property type="protein sequence ID" value="USR79594.1"/>
    <property type="molecule type" value="Genomic_DNA"/>
</dbReference>
<accession>A0ABY5AHD1</accession>